<dbReference type="AlphaFoldDB" id="A0A9D1IDY0"/>
<reference evidence="2" key="1">
    <citation type="submission" date="2020-10" db="EMBL/GenBank/DDBJ databases">
        <authorList>
            <person name="Gilroy R."/>
        </authorList>
    </citation>
    <scope>NUCLEOTIDE SEQUENCE</scope>
    <source>
        <strain evidence="2">ChiHcec3-11533</strain>
    </source>
</reference>
<dbReference type="EMBL" id="DVMU01000210">
    <property type="protein sequence ID" value="HIU34876.1"/>
    <property type="molecule type" value="Genomic_DNA"/>
</dbReference>
<dbReference type="Pfam" id="PF04392">
    <property type="entry name" value="ABC_sub_bind"/>
    <property type="match status" value="1"/>
</dbReference>
<gene>
    <name evidence="2" type="ORF">IAB02_09960</name>
</gene>
<feature type="signal peptide" evidence="1">
    <location>
        <begin position="1"/>
        <end position="24"/>
    </location>
</feature>
<name>A0A9D1IDY0_9FIRM</name>
<dbReference type="PANTHER" id="PTHR35271:SF1">
    <property type="entry name" value="ABC TRANSPORTER, SUBSTRATE-BINDING LIPOPROTEIN"/>
    <property type="match status" value="1"/>
</dbReference>
<evidence type="ECO:0000313" key="2">
    <source>
        <dbReference type="EMBL" id="HIU34876.1"/>
    </source>
</evidence>
<evidence type="ECO:0000256" key="1">
    <source>
        <dbReference type="SAM" id="SignalP"/>
    </source>
</evidence>
<protein>
    <submittedName>
        <fullName evidence="2">ABC transporter substrate-binding protein</fullName>
    </submittedName>
</protein>
<sequence>MKKFAKVLCAIVALGLLVSSMALAEGYNIGVIQYASHPSLDNCYTGFLQGLDAAGVEYEVDFQNAMGDMSNSDLQAKTMASQGVDMIVAIATPAAMSAYAAAREEEVPVVFVAVSDAVAAGIVQSNEQPGGCCTGVSDVLNLEAQVQMIRAFLPDAATIGVIYTTSEPNSITHLEKLESIAPEYGFAVEAVGITGPSEVAAAAATLVSKGVDCINNFTDNNVVDNLSVVLHAADEAGIPVFGSEEEQVKNGCLATQGIDYISLGEAAGQMAGEILSGADPAQTPVALVDEVTPYYNSQVAQKLGIEVPQELLDAGMADLAE</sequence>
<proteinExistence type="predicted"/>
<feature type="chain" id="PRO_5039336929" evidence="1">
    <location>
        <begin position="25"/>
        <end position="321"/>
    </location>
</feature>
<keyword evidence="1" id="KW-0732">Signal</keyword>
<organism evidence="2 3">
    <name type="scientific">Candidatus Pullichristensenella excrementigallinarum</name>
    <dbReference type="NCBI Taxonomy" id="2840907"/>
    <lineage>
        <taxon>Bacteria</taxon>
        <taxon>Bacillati</taxon>
        <taxon>Bacillota</taxon>
        <taxon>Clostridia</taxon>
        <taxon>Candidatus Pullichristensenella</taxon>
    </lineage>
</organism>
<dbReference type="InterPro" id="IPR007487">
    <property type="entry name" value="ABC_transpt-TYRBP-like"/>
</dbReference>
<dbReference type="Gene3D" id="3.40.50.2300">
    <property type="match status" value="2"/>
</dbReference>
<evidence type="ECO:0000313" key="3">
    <source>
        <dbReference type="Proteomes" id="UP000824072"/>
    </source>
</evidence>
<dbReference type="Proteomes" id="UP000824072">
    <property type="component" value="Unassembled WGS sequence"/>
</dbReference>
<reference evidence="2" key="2">
    <citation type="journal article" date="2021" name="PeerJ">
        <title>Extensive microbial diversity within the chicken gut microbiome revealed by metagenomics and culture.</title>
        <authorList>
            <person name="Gilroy R."/>
            <person name="Ravi A."/>
            <person name="Getino M."/>
            <person name="Pursley I."/>
            <person name="Horton D.L."/>
            <person name="Alikhan N.F."/>
            <person name="Baker D."/>
            <person name="Gharbi K."/>
            <person name="Hall N."/>
            <person name="Watson M."/>
            <person name="Adriaenssens E.M."/>
            <person name="Foster-Nyarko E."/>
            <person name="Jarju S."/>
            <person name="Secka A."/>
            <person name="Antonio M."/>
            <person name="Oren A."/>
            <person name="Chaudhuri R.R."/>
            <person name="La Ragione R."/>
            <person name="Hildebrand F."/>
            <person name="Pallen M.J."/>
        </authorList>
    </citation>
    <scope>NUCLEOTIDE SEQUENCE</scope>
    <source>
        <strain evidence="2">ChiHcec3-11533</strain>
    </source>
</reference>
<dbReference type="SUPFAM" id="SSF53822">
    <property type="entry name" value="Periplasmic binding protein-like I"/>
    <property type="match status" value="1"/>
</dbReference>
<accession>A0A9D1IDY0</accession>
<comment type="caution">
    <text evidence="2">The sequence shown here is derived from an EMBL/GenBank/DDBJ whole genome shotgun (WGS) entry which is preliminary data.</text>
</comment>
<dbReference type="CDD" id="cd06325">
    <property type="entry name" value="PBP1_ABC_unchar_transporter"/>
    <property type="match status" value="1"/>
</dbReference>
<dbReference type="PANTHER" id="PTHR35271">
    <property type="entry name" value="ABC TRANSPORTER, SUBSTRATE-BINDING LIPOPROTEIN-RELATED"/>
    <property type="match status" value="1"/>
</dbReference>
<dbReference type="InterPro" id="IPR028082">
    <property type="entry name" value="Peripla_BP_I"/>
</dbReference>